<feature type="chain" id="PRO_5032953763" evidence="1">
    <location>
        <begin position="21"/>
        <end position="173"/>
    </location>
</feature>
<evidence type="ECO:0000313" key="3">
    <source>
        <dbReference type="EMBL" id="MBA4692559.1"/>
    </source>
</evidence>
<dbReference type="EMBL" id="JACETL010000019">
    <property type="protein sequence ID" value="MBA4692559.1"/>
    <property type="molecule type" value="Genomic_DNA"/>
</dbReference>
<dbReference type="SUPFAM" id="SSF49785">
    <property type="entry name" value="Galactose-binding domain-like"/>
    <property type="match status" value="1"/>
</dbReference>
<sequence>MSEILLSLLLLIFLSMNAFSNQLDDPNTWRPITDQVMGGISKLVISHNDGVFTMTGEVSTENNGGFVRLSNRIDITSNDFKGIKFQAKGNNESYEVHVTLKGLKMPPWSYFSKSFDVINEWQEYRMDFKDLKASSGFSAASMKASNIRDISIAGYGRNFNVDLKIKNISLYID</sequence>
<proteinExistence type="predicted"/>
<dbReference type="Pfam" id="PF08547">
    <property type="entry name" value="CIA30"/>
    <property type="match status" value="1"/>
</dbReference>
<protein>
    <submittedName>
        <fullName evidence="3">CIA30 family protein</fullName>
    </submittedName>
</protein>
<dbReference type="Proteomes" id="UP000551848">
    <property type="component" value="Unassembled WGS sequence"/>
</dbReference>
<accession>A0A838Y6H9</accession>
<feature type="signal peptide" evidence="1">
    <location>
        <begin position="1"/>
        <end position="20"/>
    </location>
</feature>
<organism evidence="3 4">
    <name type="scientific">SAR86 cluster bacterium</name>
    <dbReference type="NCBI Taxonomy" id="2030880"/>
    <lineage>
        <taxon>Bacteria</taxon>
        <taxon>Pseudomonadati</taxon>
        <taxon>Pseudomonadota</taxon>
        <taxon>Gammaproteobacteria</taxon>
        <taxon>SAR86 cluster</taxon>
    </lineage>
</organism>
<evidence type="ECO:0000313" key="4">
    <source>
        <dbReference type="Proteomes" id="UP000551848"/>
    </source>
</evidence>
<name>A0A838Y6H9_9GAMM</name>
<dbReference type="InterPro" id="IPR008979">
    <property type="entry name" value="Galactose-bd-like_sf"/>
</dbReference>
<dbReference type="Gene3D" id="2.60.120.260">
    <property type="entry name" value="Galactose-binding domain-like"/>
    <property type="match status" value="1"/>
</dbReference>
<dbReference type="InterPro" id="IPR013857">
    <property type="entry name" value="NADH-UbQ_OxRdtase-assoc_prot30"/>
</dbReference>
<evidence type="ECO:0000259" key="2">
    <source>
        <dbReference type="Pfam" id="PF08547"/>
    </source>
</evidence>
<dbReference type="AlphaFoldDB" id="A0A838Y6H9"/>
<evidence type="ECO:0000256" key="1">
    <source>
        <dbReference type="SAM" id="SignalP"/>
    </source>
</evidence>
<reference evidence="3 4" key="1">
    <citation type="submission" date="2020-06" db="EMBL/GenBank/DDBJ databases">
        <title>Dysbiosis in marine aquaculture revealed through microbiome analysis: reverse ecology for environmental sustainability.</title>
        <authorList>
            <person name="Haro-Moreno J.M."/>
            <person name="Coutinho F.H."/>
            <person name="Zaragoza-Solas A."/>
            <person name="Picazo A."/>
            <person name="Almagro-Moreno S."/>
            <person name="Lopez-Perez M."/>
        </authorList>
    </citation>
    <scope>NUCLEOTIDE SEQUENCE [LARGE SCALE GENOMIC DNA]</scope>
    <source>
        <strain evidence="3">MCMED-G41</strain>
    </source>
</reference>
<gene>
    <name evidence="3" type="ORF">H2072_02290</name>
</gene>
<comment type="caution">
    <text evidence="3">The sequence shown here is derived from an EMBL/GenBank/DDBJ whole genome shotgun (WGS) entry which is preliminary data.</text>
</comment>
<keyword evidence="1" id="KW-0732">Signal</keyword>
<feature type="domain" description="NADH:ubiquinone oxidoreductase intermediate-associated protein 30" evidence="2">
    <location>
        <begin position="22"/>
        <end position="153"/>
    </location>
</feature>